<dbReference type="PROSITE" id="PS51677">
    <property type="entry name" value="NODB"/>
    <property type="match status" value="1"/>
</dbReference>
<evidence type="ECO:0000313" key="3">
    <source>
        <dbReference type="EMBL" id="MPM36935.1"/>
    </source>
</evidence>
<keyword evidence="1" id="KW-0472">Membrane</keyword>
<gene>
    <name evidence="3" type="ORF">SDC9_83539</name>
</gene>
<dbReference type="Pfam" id="PF01522">
    <property type="entry name" value="Polysacc_deac_1"/>
    <property type="match status" value="1"/>
</dbReference>
<dbReference type="InterPro" id="IPR050248">
    <property type="entry name" value="Polysacc_deacetylase_ArnD"/>
</dbReference>
<keyword evidence="1" id="KW-0812">Transmembrane</keyword>
<dbReference type="GO" id="GO:0005975">
    <property type="term" value="P:carbohydrate metabolic process"/>
    <property type="evidence" value="ECO:0007669"/>
    <property type="project" value="InterPro"/>
</dbReference>
<dbReference type="CDD" id="cd10950">
    <property type="entry name" value="CE4_BsYlxY_like"/>
    <property type="match status" value="1"/>
</dbReference>
<reference evidence="3" key="1">
    <citation type="submission" date="2019-08" db="EMBL/GenBank/DDBJ databases">
        <authorList>
            <person name="Kucharzyk K."/>
            <person name="Murdoch R.W."/>
            <person name="Higgins S."/>
            <person name="Loffler F."/>
        </authorList>
    </citation>
    <scope>NUCLEOTIDE SEQUENCE</scope>
</reference>
<dbReference type="InterPro" id="IPR011330">
    <property type="entry name" value="Glyco_hydro/deAcase_b/a-brl"/>
</dbReference>
<dbReference type="SUPFAM" id="SSF88713">
    <property type="entry name" value="Glycoside hydrolase/deacetylase"/>
    <property type="match status" value="1"/>
</dbReference>
<dbReference type="Gene3D" id="3.20.20.370">
    <property type="entry name" value="Glycoside hydrolase/deacetylase"/>
    <property type="match status" value="1"/>
</dbReference>
<sequence>MRIIMLKRKTIMIVGIIIILLCFLLVYMSRISVNTFKLFEPIYKGNESERKVAFACNVVWGNEYLPDMLSEFKKNNIKISFFIGGDWADKNKELLMRIYEDNHEIGNHGYNHLKHTQISEEKNKEEIIKTEEVINNITGAKTKLFAPPYGDLNKKVAQIAEGLDYKVVMWSVDTIDWNTKDYTQVLDRVDKKVHNGAIILMHPTESTVKALPIMINNLKNRNYEIVTVSEVLTNAN</sequence>
<dbReference type="AlphaFoldDB" id="A0A644Z7T1"/>
<dbReference type="GO" id="GO:0016020">
    <property type="term" value="C:membrane"/>
    <property type="evidence" value="ECO:0007669"/>
    <property type="project" value="TreeGrafter"/>
</dbReference>
<name>A0A644Z7T1_9ZZZZ</name>
<dbReference type="InterPro" id="IPR002509">
    <property type="entry name" value="NODB_dom"/>
</dbReference>
<proteinExistence type="predicted"/>
<comment type="caution">
    <text evidence="3">The sequence shown here is derived from an EMBL/GenBank/DDBJ whole genome shotgun (WGS) entry which is preliminary data.</text>
</comment>
<feature type="transmembrane region" description="Helical" evidence="1">
    <location>
        <begin position="12"/>
        <end position="29"/>
    </location>
</feature>
<evidence type="ECO:0000256" key="1">
    <source>
        <dbReference type="SAM" id="Phobius"/>
    </source>
</evidence>
<evidence type="ECO:0000259" key="2">
    <source>
        <dbReference type="PROSITE" id="PS51677"/>
    </source>
</evidence>
<accession>A0A644Z7T1</accession>
<feature type="domain" description="NodB homology" evidence="2">
    <location>
        <begin position="50"/>
        <end position="226"/>
    </location>
</feature>
<dbReference type="EMBL" id="VSSQ01007774">
    <property type="protein sequence ID" value="MPM36935.1"/>
    <property type="molecule type" value="Genomic_DNA"/>
</dbReference>
<organism evidence="3">
    <name type="scientific">bioreactor metagenome</name>
    <dbReference type="NCBI Taxonomy" id="1076179"/>
    <lineage>
        <taxon>unclassified sequences</taxon>
        <taxon>metagenomes</taxon>
        <taxon>ecological metagenomes</taxon>
    </lineage>
</organism>
<dbReference type="PANTHER" id="PTHR10587:SF80">
    <property type="entry name" value="CHITOOLIGOSACCHARIDE DEACETYLASE"/>
    <property type="match status" value="1"/>
</dbReference>
<dbReference type="PANTHER" id="PTHR10587">
    <property type="entry name" value="GLYCOSYL TRANSFERASE-RELATED"/>
    <property type="match status" value="1"/>
</dbReference>
<protein>
    <recommendedName>
        <fullName evidence="2">NodB homology domain-containing protein</fullName>
    </recommendedName>
</protein>
<keyword evidence="1" id="KW-1133">Transmembrane helix</keyword>
<dbReference type="GO" id="GO:0016810">
    <property type="term" value="F:hydrolase activity, acting on carbon-nitrogen (but not peptide) bonds"/>
    <property type="evidence" value="ECO:0007669"/>
    <property type="project" value="InterPro"/>
</dbReference>